<dbReference type="PATRIC" id="fig|1447256.3.peg.430"/>
<reference evidence="1 2" key="1">
    <citation type="submission" date="2014-01" db="EMBL/GenBank/DDBJ databases">
        <title>Development of a Comparative Genomic Fingerprinting Assay for High Resolution Genotyping of Arcobacter butzleri.</title>
        <authorList>
            <person name="Webb A.L."/>
            <person name="Inglis G.D."/>
            <person name="Kruczkiewicz P."/>
            <person name="Selinger L.B."/>
            <person name="Taboada E.N."/>
        </authorList>
    </citation>
    <scope>NUCLEOTIDE SEQUENCE [LARGE SCALE GENOMIC DNA]</scope>
    <source>
        <strain evidence="1 2">L348</strain>
    </source>
</reference>
<protein>
    <recommendedName>
        <fullName evidence="3">Deacetylase sirtuin-type domain-containing protein</fullName>
    </recommendedName>
</protein>
<evidence type="ECO:0000313" key="1">
    <source>
        <dbReference type="EMBL" id="KLE01859.1"/>
    </source>
</evidence>
<organism evidence="1 2">
    <name type="scientific">Aliarcobacter butzleri L348</name>
    <dbReference type="NCBI Taxonomy" id="1447256"/>
    <lineage>
        <taxon>Bacteria</taxon>
        <taxon>Pseudomonadati</taxon>
        <taxon>Campylobacterota</taxon>
        <taxon>Epsilonproteobacteria</taxon>
        <taxon>Campylobacterales</taxon>
        <taxon>Arcobacteraceae</taxon>
        <taxon>Aliarcobacter</taxon>
    </lineage>
</organism>
<dbReference type="Proteomes" id="UP000035514">
    <property type="component" value="Unassembled WGS sequence"/>
</dbReference>
<proteinExistence type="predicted"/>
<evidence type="ECO:0008006" key="3">
    <source>
        <dbReference type="Google" id="ProtNLM"/>
    </source>
</evidence>
<dbReference type="AlphaFoldDB" id="A0A0G9K5P6"/>
<evidence type="ECO:0000313" key="2">
    <source>
        <dbReference type="Proteomes" id="UP000035514"/>
    </source>
</evidence>
<comment type="caution">
    <text evidence="1">The sequence shown here is derived from an EMBL/GenBank/DDBJ whole genome shotgun (WGS) entry which is preliminary data.</text>
</comment>
<dbReference type="EMBL" id="JAIQ01000051">
    <property type="protein sequence ID" value="KLE01859.1"/>
    <property type="molecule type" value="Genomic_DNA"/>
</dbReference>
<sequence>MNRYDAFEKSYKERPHVVIIGAGASVAAIPNGDKNGLKTSVMDGFLKKLGMEETIKNLNLGTKSENLEDIYSELFEKDEYTDIRNKLDEEIRKYFSKFEIPDEPTIYDFLILSLREKDLIASFNWDPLLLQAYIRVANITSKLPKLAFLHGNVMVGYCEKHRCEGNVGDDCWECNKEGEYNAKFKQSRLLYPIKKKDYNKDNYTLSNWNKLKRYLKDAYIVTVFGYSAPKSDIEAINMIKEAWGNIEERNMEDFEFIDIKKEKEITKTWEKFIHTHHYSLHDNFFDSVLAKFPRRTTEELFDRTQNVRFLSPNKETMFHKDLTFKQLKVIVPELVIEELSCKRHFISLY</sequence>
<gene>
    <name evidence="1" type="ORF">AA20_02225</name>
</gene>
<dbReference type="RefSeq" id="WP_046996221.1">
    <property type="nucleotide sequence ID" value="NZ_JAIQ01000051.1"/>
</dbReference>
<name>A0A0G9K5P6_9BACT</name>
<accession>A0A0G9K5P6</accession>